<proteinExistence type="predicted"/>
<sequence>MSLLIYEKQYQFCQKGTDLNRKTISSSVTFSQLSSNVFVNTYNIKQLTMDTSVEYVDIFAVFGFAGKEQVVQDSQINISIQFQIIKGALVCFQCGLYVSESIMIFTANGSTLSALIIECTSSLSIQNSVVQYRFNSNASSGVVNQLDSQPATFSILNSKITGCNLKTSAFNGYISSSVTAPVTLTVSNLSVCVDTQNVGTSSATLTVSGAVVAQCQNICSGTDVYTYGLCLPALQFGSLVSFKSTCVLPFEFVLDQCLCAHGYFLNLTYCVPVVKQLTNLDVQLSQNVSEIYANISRNVNIFNADLAANASSFDSSLQTNTVALDKDITAKDLASNQDLQRNTTYIENMINANTSFFIANLVSNVSKVYADMFNNSKKLEANVISNFSKLEEQLLANNTILTTRLNRNFSDYDVSLQTNTIYVQNMLTKNTSAQIQALSTNITKVYGDMLSFNKTLENRIIGNSSAQDSNLVSNSNGLENTIIQKFSALDQSIRTTQANLQSNVNWVRDSQANDRVRNMSLLNQRINNNYNAQNGKLDNDQNGFVNQMNQFDSYIDSQISYYTNNYVPSTYLRISDYKAPVVIAEGSTFCFTGRLQVASDGSAGTGRYFDNYQVRIVRIRTGYAYPILMGDAWSDTLGWTNAANIRQQASAC</sequence>
<reference evidence="3 5" key="2">
    <citation type="submission" date="2024-07" db="EMBL/GenBank/DDBJ databases">
        <authorList>
            <person name="Akdeniz Z."/>
        </authorList>
    </citation>
    <scope>NUCLEOTIDE SEQUENCE [LARGE SCALE GENOMIC DNA]</scope>
</reference>
<reference evidence="2" key="1">
    <citation type="submission" date="2023-06" db="EMBL/GenBank/DDBJ databases">
        <authorList>
            <person name="Kurt Z."/>
        </authorList>
    </citation>
    <scope>NUCLEOTIDE SEQUENCE</scope>
</reference>
<dbReference type="AlphaFoldDB" id="A0AA86UU32"/>
<gene>
    <name evidence="1" type="ORF">HINF_LOCUS12124</name>
    <name evidence="2" type="ORF">HINF_LOCUS59460</name>
    <name evidence="3" type="ORF">HINF_LOCUS59847</name>
    <name evidence="4" type="ORF">HINF_LOCUS72026</name>
</gene>
<dbReference type="EMBL" id="CATOUU010000314">
    <property type="protein sequence ID" value="CAI9924479.1"/>
    <property type="molecule type" value="Genomic_DNA"/>
</dbReference>
<protein>
    <submittedName>
        <fullName evidence="2">Uncharacterized protein</fullName>
    </submittedName>
</protein>
<comment type="caution">
    <text evidence="2">The sequence shown here is derived from an EMBL/GenBank/DDBJ whole genome shotgun (WGS) entry which is preliminary data.</text>
</comment>
<dbReference type="EMBL" id="CAXDID020000346">
    <property type="protein sequence ID" value="CAL6080398.1"/>
    <property type="molecule type" value="Genomic_DNA"/>
</dbReference>
<name>A0AA86UU32_9EUKA</name>
<accession>A0AA86UU32</accession>
<evidence type="ECO:0000313" key="3">
    <source>
        <dbReference type="EMBL" id="CAL6080398.1"/>
    </source>
</evidence>
<dbReference type="EMBL" id="CAXDID020000563">
    <property type="protein sequence ID" value="CAL6103190.1"/>
    <property type="molecule type" value="Genomic_DNA"/>
</dbReference>
<evidence type="ECO:0000313" key="4">
    <source>
        <dbReference type="EMBL" id="CAL6103190.1"/>
    </source>
</evidence>
<evidence type="ECO:0000313" key="2">
    <source>
        <dbReference type="EMBL" id="CAI9971815.1"/>
    </source>
</evidence>
<dbReference type="EMBL" id="CATOUU010001098">
    <property type="protein sequence ID" value="CAI9971815.1"/>
    <property type="molecule type" value="Genomic_DNA"/>
</dbReference>
<organism evidence="2">
    <name type="scientific">Hexamita inflata</name>
    <dbReference type="NCBI Taxonomy" id="28002"/>
    <lineage>
        <taxon>Eukaryota</taxon>
        <taxon>Metamonada</taxon>
        <taxon>Diplomonadida</taxon>
        <taxon>Hexamitidae</taxon>
        <taxon>Hexamitinae</taxon>
        <taxon>Hexamita</taxon>
    </lineage>
</organism>
<dbReference type="Proteomes" id="UP001642409">
    <property type="component" value="Unassembled WGS sequence"/>
</dbReference>
<keyword evidence="5" id="KW-1185">Reference proteome</keyword>
<evidence type="ECO:0000313" key="5">
    <source>
        <dbReference type="Proteomes" id="UP001642409"/>
    </source>
</evidence>
<evidence type="ECO:0000313" key="1">
    <source>
        <dbReference type="EMBL" id="CAI9924479.1"/>
    </source>
</evidence>